<dbReference type="HAMAP" id="MF_00019">
    <property type="entry name" value="PlsX"/>
    <property type="match status" value="1"/>
</dbReference>
<keyword evidence="11" id="KW-0012">Acyltransferase</keyword>
<protein>
    <recommendedName>
        <fullName evidence="8 10">Phosphate acyltransferase</fullName>
        <ecNumber evidence="8 10">2.3.1.274</ecNumber>
    </recommendedName>
    <alternativeName>
        <fullName evidence="10">Acyl-ACP phosphotransacylase</fullName>
    </alternativeName>
    <alternativeName>
        <fullName evidence="10">Acyl-[acyl-carrier-protein]--phosphate acyltransferase</fullName>
    </alternativeName>
    <alternativeName>
        <fullName evidence="10">Phosphate-acyl-ACP acyltransferase</fullName>
    </alternativeName>
</protein>
<dbReference type="UniPathway" id="UPA00085"/>
<evidence type="ECO:0000256" key="10">
    <source>
        <dbReference type="HAMAP-Rule" id="MF_00019"/>
    </source>
</evidence>
<evidence type="ECO:0000256" key="4">
    <source>
        <dbReference type="ARBA" id="ARBA00022679"/>
    </source>
</evidence>
<dbReference type="InterPro" id="IPR012281">
    <property type="entry name" value="Phospholipid_synth_PlsX-like"/>
</dbReference>
<dbReference type="NCBIfam" id="TIGR00182">
    <property type="entry name" value="plsX"/>
    <property type="match status" value="1"/>
</dbReference>
<gene>
    <name evidence="10" type="primary">plsX</name>
    <name evidence="11" type="ORF">SAMN02744040_00800</name>
</gene>
<comment type="pathway">
    <text evidence="10">Lipid metabolism; phospholipid metabolism.</text>
</comment>
<comment type="subcellular location">
    <subcellularLocation>
        <location evidence="10">Cytoplasm</location>
    </subcellularLocation>
    <text evidence="10">Associated with the membrane possibly through PlsY.</text>
</comment>
<accession>A0A1M5Q5V4</accession>
<evidence type="ECO:0000256" key="5">
    <source>
        <dbReference type="ARBA" id="ARBA00023098"/>
    </source>
</evidence>
<keyword evidence="3 10" id="KW-0444">Lipid biosynthesis</keyword>
<evidence type="ECO:0000256" key="7">
    <source>
        <dbReference type="ARBA" id="ARBA00023264"/>
    </source>
</evidence>
<dbReference type="PIRSF" id="PIRSF002465">
    <property type="entry name" value="Phsphlp_syn_PlsX"/>
    <property type="match status" value="1"/>
</dbReference>
<dbReference type="PANTHER" id="PTHR30100">
    <property type="entry name" value="FATTY ACID/PHOSPHOLIPID SYNTHESIS PROTEIN PLSX"/>
    <property type="match status" value="1"/>
</dbReference>
<keyword evidence="12" id="KW-1185">Reference proteome</keyword>
<dbReference type="GO" id="GO:0006633">
    <property type="term" value="P:fatty acid biosynthetic process"/>
    <property type="evidence" value="ECO:0007669"/>
    <property type="project" value="UniProtKB-UniRule"/>
</dbReference>
<dbReference type="Pfam" id="PF02504">
    <property type="entry name" value="FA_synthesis"/>
    <property type="match status" value="1"/>
</dbReference>
<dbReference type="GO" id="GO:0008654">
    <property type="term" value="P:phospholipid biosynthetic process"/>
    <property type="evidence" value="ECO:0007669"/>
    <property type="project" value="UniProtKB-KW"/>
</dbReference>
<keyword evidence="2 10" id="KW-0963">Cytoplasm</keyword>
<dbReference type="EMBL" id="FQXH01000007">
    <property type="protein sequence ID" value="SHH09129.1"/>
    <property type="molecule type" value="Genomic_DNA"/>
</dbReference>
<comment type="catalytic activity">
    <reaction evidence="1 10">
        <text>a fatty acyl-[ACP] + phosphate = an acyl phosphate + holo-[ACP]</text>
        <dbReference type="Rhea" id="RHEA:42292"/>
        <dbReference type="Rhea" id="RHEA-COMP:9685"/>
        <dbReference type="Rhea" id="RHEA-COMP:14125"/>
        <dbReference type="ChEBI" id="CHEBI:43474"/>
        <dbReference type="ChEBI" id="CHEBI:59918"/>
        <dbReference type="ChEBI" id="CHEBI:64479"/>
        <dbReference type="ChEBI" id="CHEBI:138651"/>
        <dbReference type="EC" id="2.3.1.274"/>
    </reaction>
</comment>
<evidence type="ECO:0000256" key="6">
    <source>
        <dbReference type="ARBA" id="ARBA00023209"/>
    </source>
</evidence>
<dbReference type="OrthoDB" id="9806408at2"/>
<sequence>MKIVVDCMGGDNAPYSTVEGIVSAINEFNVEIIAIGDKNILEENFNKYTFDKSKLEIIHTSEIILNEDKPVKAIRSKKDSSMVVALNLVKEGKADAIVSAGNTGALLAGGLFILGRIKGVDRPALCTFLPNKKGMSVLLDAGANADCKPRNLLEFGVMGSIYANKILKINSPKVGIVNVGEEEGKGNELTKKSYELLKSNEDINFVGNVEARNIPYGYSDVIVCDGFTGNVILKLIEGVAMSIFSMLKEIFTNSIKTKIGATLLKGDLVDMKRKLDYTEYGGAPFLGVNGALIKAHGSSNAKAIKNAIKQSIKFVEGNVLNEIKLKIDKLGVDNIE</sequence>
<dbReference type="EC" id="2.3.1.274" evidence="8 10"/>
<evidence type="ECO:0000313" key="11">
    <source>
        <dbReference type="EMBL" id="SHH09129.1"/>
    </source>
</evidence>
<dbReference type="Gene3D" id="3.40.718.10">
    <property type="entry name" value="Isopropylmalate Dehydrogenase"/>
    <property type="match status" value="1"/>
</dbReference>
<evidence type="ECO:0000256" key="3">
    <source>
        <dbReference type="ARBA" id="ARBA00022516"/>
    </source>
</evidence>
<keyword evidence="5 10" id="KW-0443">Lipid metabolism</keyword>
<reference evidence="12" key="1">
    <citation type="submission" date="2016-11" db="EMBL/GenBank/DDBJ databases">
        <authorList>
            <person name="Varghese N."/>
            <person name="Submissions S."/>
        </authorList>
    </citation>
    <scope>NUCLEOTIDE SEQUENCE [LARGE SCALE GENOMIC DNA]</scope>
    <source>
        <strain evidence="12">DSM 15285</strain>
    </source>
</reference>
<dbReference type="InterPro" id="IPR003664">
    <property type="entry name" value="FA_synthesis"/>
</dbReference>
<evidence type="ECO:0000256" key="2">
    <source>
        <dbReference type="ARBA" id="ARBA00022490"/>
    </source>
</evidence>
<evidence type="ECO:0000256" key="9">
    <source>
        <dbReference type="ARBA" id="ARBA00046608"/>
    </source>
</evidence>
<name>A0A1M5Q5V4_9FIRM</name>
<dbReference type="Proteomes" id="UP000242520">
    <property type="component" value="Unassembled WGS sequence"/>
</dbReference>
<evidence type="ECO:0000313" key="12">
    <source>
        <dbReference type="Proteomes" id="UP000242520"/>
    </source>
</evidence>
<dbReference type="GO" id="GO:0043811">
    <property type="term" value="F:phosphate:acyl-[acyl carrier protein] acyltransferase activity"/>
    <property type="evidence" value="ECO:0007669"/>
    <property type="project" value="UniProtKB-UniRule"/>
</dbReference>
<proteinExistence type="inferred from homology"/>
<comment type="similarity">
    <text evidence="10">Belongs to the PlsX family.</text>
</comment>
<dbReference type="STRING" id="1123350.SAMN02744040_00800"/>
<dbReference type="GO" id="GO:0005737">
    <property type="term" value="C:cytoplasm"/>
    <property type="evidence" value="ECO:0007669"/>
    <property type="project" value="UniProtKB-SubCell"/>
</dbReference>
<comment type="subunit">
    <text evidence="9 10">Homodimer. Probably interacts with PlsY.</text>
</comment>
<dbReference type="PANTHER" id="PTHR30100:SF1">
    <property type="entry name" value="PHOSPHATE ACYLTRANSFERASE"/>
    <property type="match status" value="1"/>
</dbReference>
<dbReference type="SUPFAM" id="SSF53659">
    <property type="entry name" value="Isocitrate/Isopropylmalate dehydrogenase-like"/>
    <property type="match status" value="1"/>
</dbReference>
<evidence type="ECO:0000256" key="8">
    <source>
        <dbReference type="ARBA" id="ARBA00024069"/>
    </source>
</evidence>
<keyword evidence="6 10" id="KW-0594">Phospholipid biosynthesis</keyword>
<keyword evidence="7 10" id="KW-1208">Phospholipid metabolism</keyword>
<dbReference type="AlphaFoldDB" id="A0A1M5Q5V4"/>
<comment type="function">
    <text evidence="10">Catalyzes the reversible formation of acyl-phosphate (acyl-PO(4)) from acyl-[acyl-carrier-protein] (acyl-ACP). This enzyme utilizes acyl-ACP as fatty acyl donor, but not acyl-CoA.</text>
</comment>
<evidence type="ECO:0000256" key="1">
    <source>
        <dbReference type="ARBA" id="ARBA00001232"/>
    </source>
</evidence>
<keyword evidence="4 10" id="KW-0808">Transferase</keyword>
<dbReference type="RefSeq" id="WP_072723865.1">
    <property type="nucleotide sequence ID" value="NZ_FQXH01000007.1"/>
</dbReference>
<organism evidence="11 12">
    <name type="scientific">Tepidibacter thalassicus DSM 15285</name>
    <dbReference type="NCBI Taxonomy" id="1123350"/>
    <lineage>
        <taxon>Bacteria</taxon>
        <taxon>Bacillati</taxon>
        <taxon>Bacillota</taxon>
        <taxon>Clostridia</taxon>
        <taxon>Peptostreptococcales</taxon>
        <taxon>Peptostreptococcaceae</taxon>
        <taxon>Tepidibacter</taxon>
    </lineage>
</organism>